<dbReference type="EMBL" id="MIGC01006145">
    <property type="protein sequence ID" value="PHJ16346.1"/>
    <property type="molecule type" value="Genomic_DNA"/>
</dbReference>
<dbReference type="GeneID" id="94433160"/>
<proteinExistence type="predicted"/>
<dbReference type="VEuPathDB" id="ToxoDB:CSUI_009840"/>
<accession>A0A2C6KJ07</accession>
<name>A0A2C6KJ07_9APIC</name>
<keyword evidence="2" id="KW-1185">Reference proteome</keyword>
<evidence type="ECO:0000313" key="1">
    <source>
        <dbReference type="EMBL" id="PHJ16346.1"/>
    </source>
</evidence>
<reference evidence="1 2" key="1">
    <citation type="journal article" date="2017" name="Int. J. Parasitol.">
        <title>The genome of the protozoan parasite Cystoisospora suis and a reverse vaccinology approach to identify vaccine candidates.</title>
        <authorList>
            <person name="Palmieri N."/>
            <person name="Shrestha A."/>
            <person name="Ruttkowski B."/>
            <person name="Beck T."/>
            <person name="Vogl C."/>
            <person name="Tomley F."/>
            <person name="Blake D.P."/>
            <person name="Joachim A."/>
        </authorList>
    </citation>
    <scope>NUCLEOTIDE SEQUENCE [LARGE SCALE GENOMIC DNA]</scope>
    <source>
        <strain evidence="1 2">Wien I</strain>
    </source>
</reference>
<dbReference type="AlphaFoldDB" id="A0A2C6KJ07"/>
<organism evidence="1 2">
    <name type="scientific">Cystoisospora suis</name>
    <dbReference type="NCBI Taxonomy" id="483139"/>
    <lineage>
        <taxon>Eukaryota</taxon>
        <taxon>Sar</taxon>
        <taxon>Alveolata</taxon>
        <taxon>Apicomplexa</taxon>
        <taxon>Conoidasida</taxon>
        <taxon>Coccidia</taxon>
        <taxon>Eucoccidiorida</taxon>
        <taxon>Eimeriorina</taxon>
        <taxon>Sarcocystidae</taxon>
        <taxon>Cystoisospora</taxon>
    </lineage>
</organism>
<gene>
    <name evidence="1" type="ORF">CSUI_009840</name>
</gene>
<dbReference type="Proteomes" id="UP000221165">
    <property type="component" value="Unassembled WGS sequence"/>
</dbReference>
<sequence>MLWNMRHPDVVEKLESLKAPTEEEEEEGKMRKSDTFLYMILSSSTRAITPFYDDPPAGLKQGSCKDIHRNRYDGSREWLDSSKSEERIRRF</sequence>
<protein>
    <submittedName>
        <fullName evidence="1">Uncharacterized protein</fullName>
    </submittedName>
</protein>
<dbReference type="RefSeq" id="XP_067918075.1">
    <property type="nucleotide sequence ID" value="XM_068069949.1"/>
</dbReference>
<evidence type="ECO:0000313" key="2">
    <source>
        <dbReference type="Proteomes" id="UP000221165"/>
    </source>
</evidence>
<comment type="caution">
    <text evidence="1">The sequence shown here is derived from an EMBL/GenBank/DDBJ whole genome shotgun (WGS) entry which is preliminary data.</text>
</comment>